<dbReference type="GO" id="GO:0016705">
    <property type="term" value="F:oxidoreductase activity, acting on paired donors, with incorporation or reduction of molecular oxygen"/>
    <property type="evidence" value="ECO:0007669"/>
    <property type="project" value="InterPro"/>
</dbReference>
<dbReference type="InterPro" id="IPR036396">
    <property type="entry name" value="Cyt_P450_sf"/>
</dbReference>
<name>A0AAD7F1W8_9AGAR</name>
<proteinExistence type="predicted"/>
<feature type="region of interest" description="Disordered" evidence="1">
    <location>
        <begin position="205"/>
        <end position="236"/>
    </location>
</feature>
<organism evidence="2 3">
    <name type="scientific">Mycena albidolilacea</name>
    <dbReference type="NCBI Taxonomy" id="1033008"/>
    <lineage>
        <taxon>Eukaryota</taxon>
        <taxon>Fungi</taxon>
        <taxon>Dikarya</taxon>
        <taxon>Basidiomycota</taxon>
        <taxon>Agaricomycotina</taxon>
        <taxon>Agaricomycetes</taxon>
        <taxon>Agaricomycetidae</taxon>
        <taxon>Agaricales</taxon>
        <taxon>Marasmiineae</taxon>
        <taxon>Mycenaceae</taxon>
        <taxon>Mycena</taxon>
    </lineage>
</organism>
<dbReference type="SUPFAM" id="SSF48264">
    <property type="entry name" value="Cytochrome P450"/>
    <property type="match status" value="1"/>
</dbReference>
<comment type="caution">
    <text evidence="2">The sequence shown here is derived from an EMBL/GenBank/DDBJ whole genome shotgun (WGS) entry which is preliminary data.</text>
</comment>
<sequence length="236" mass="26403">MSVPIPQPSTIPFFGNVTSMEREIPLRSFQLLAKTYGEIFQLTLLEQMVLFVNSYELVNELSDGSRFKKRVTGALRDVRNLVGDALFTVLGTVALTPSWPSRLTSNSFGPNAIIDPSDDFTRVALDTVAYCSMSHRLNSFYSEPQPEFAIAMADPLKERSERLTRPRLPQAVMYGKTAKYQADIKKMKDLADEIVSTRKAPPIPKHDLLDIMPNSRDPKTNNGLSSRLVSDNGCIF</sequence>
<dbReference type="AlphaFoldDB" id="A0AAD7F1W8"/>
<protein>
    <submittedName>
        <fullName evidence="2">Cytochrome P450</fullName>
    </submittedName>
</protein>
<dbReference type="GO" id="GO:0020037">
    <property type="term" value="F:heme binding"/>
    <property type="evidence" value="ECO:0007669"/>
    <property type="project" value="InterPro"/>
</dbReference>
<dbReference type="Pfam" id="PF00067">
    <property type="entry name" value="p450"/>
    <property type="match status" value="1"/>
</dbReference>
<dbReference type="InterPro" id="IPR001128">
    <property type="entry name" value="Cyt_P450"/>
</dbReference>
<dbReference type="Gene3D" id="1.10.630.10">
    <property type="entry name" value="Cytochrome P450"/>
    <property type="match status" value="1"/>
</dbReference>
<dbReference type="EMBL" id="JARIHO010000005">
    <property type="protein sequence ID" value="KAJ7360684.1"/>
    <property type="molecule type" value="Genomic_DNA"/>
</dbReference>
<evidence type="ECO:0000256" key="1">
    <source>
        <dbReference type="SAM" id="MobiDB-lite"/>
    </source>
</evidence>
<evidence type="ECO:0000313" key="2">
    <source>
        <dbReference type="EMBL" id="KAJ7360684.1"/>
    </source>
</evidence>
<gene>
    <name evidence="2" type="ORF">DFH08DRAFT_683906</name>
</gene>
<evidence type="ECO:0000313" key="3">
    <source>
        <dbReference type="Proteomes" id="UP001218218"/>
    </source>
</evidence>
<keyword evidence="3" id="KW-1185">Reference proteome</keyword>
<accession>A0AAD7F1W8</accession>
<dbReference type="GO" id="GO:0004497">
    <property type="term" value="F:monooxygenase activity"/>
    <property type="evidence" value="ECO:0007669"/>
    <property type="project" value="InterPro"/>
</dbReference>
<feature type="compositionally biased region" description="Polar residues" evidence="1">
    <location>
        <begin position="220"/>
        <end position="229"/>
    </location>
</feature>
<dbReference type="GO" id="GO:0005506">
    <property type="term" value="F:iron ion binding"/>
    <property type="evidence" value="ECO:0007669"/>
    <property type="project" value="InterPro"/>
</dbReference>
<reference evidence="2" key="1">
    <citation type="submission" date="2023-03" db="EMBL/GenBank/DDBJ databases">
        <title>Massive genome expansion in bonnet fungi (Mycena s.s.) driven by repeated elements and novel gene families across ecological guilds.</title>
        <authorList>
            <consortium name="Lawrence Berkeley National Laboratory"/>
            <person name="Harder C.B."/>
            <person name="Miyauchi S."/>
            <person name="Viragh M."/>
            <person name="Kuo A."/>
            <person name="Thoen E."/>
            <person name="Andreopoulos B."/>
            <person name="Lu D."/>
            <person name="Skrede I."/>
            <person name="Drula E."/>
            <person name="Henrissat B."/>
            <person name="Morin E."/>
            <person name="Kohler A."/>
            <person name="Barry K."/>
            <person name="LaButti K."/>
            <person name="Morin E."/>
            <person name="Salamov A."/>
            <person name="Lipzen A."/>
            <person name="Mereny Z."/>
            <person name="Hegedus B."/>
            <person name="Baldrian P."/>
            <person name="Stursova M."/>
            <person name="Weitz H."/>
            <person name="Taylor A."/>
            <person name="Grigoriev I.V."/>
            <person name="Nagy L.G."/>
            <person name="Martin F."/>
            <person name="Kauserud H."/>
        </authorList>
    </citation>
    <scope>NUCLEOTIDE SEQUENCE</scope>
    <source>
        <strain evidence="2">CBHHK002</strain>
    </source>
</reference>
<dbReference type="Proteomes" id="UP001218218">
    <property type="component" value="Unassembled WGS sequence"/>
</dbReference>